<protein>
    <submittedName>
        <fullName evidence="1">Uncharacterized protein</fullName>
    </submittedName>
</protein>
<dbReference type="EMBL" id="CP042905">
    <property type="protein sequence ID" value="QEE16452.2"/>
    <property type="molecule type" value="Genomic_DNA"/>
</dbReference>
<sequence length="146" mass="17492">MDSFKTSKDSREKNLLYRMIYFKHNLEDLFILLTNVIAWEHQNYPALLENALLSKYNEEYEEGIQKNDDLLLYYVRFLDVLSSEEIISLFDLDSLRFTIKRDFGSIGIKPLESLFLFSDWPVYNSQTFFTRFPTFRENLSKKIAMQ</sequence>
<gene>
    <name evidence="1" type="ORF">DSAG12_02282</name>
</gene>
<reference evidence="1 2" key="2">
    <citation type="journal article" date="2024" name="Int. J. Syst. Evol. Microbiol.">
        <title>Promethearchaeum syntrophicum gen. nov., sp. nov., an anaerobic, obligately syntrophic archaeon, the first isolate of the lineage 'Asgard' archaea, and proposal of the new archaeal phylum Promethearchaeota phyl. nov. and kingdom Promethearchaeati regn. nov.</title>
        <authorList>
            <person name="Imachi H."/>
            <person name="Nobu M.K."/>
            <person name="Kato S."/>
            <person name="Takaki Y."/>
            <person name="Miyazaki M."/>
            <person name="Miyata M."/>
            <person name="Ogawara M."/>
            <person name="Saito Y."/>
            <person name="Sakai S."/>
            <person name="Tahara Y.O."/>
            <person name="Takano Y."/>
            <person name="Tasumi E."/>
            <person name="Uematsu K."/>
            <person name="Yoshimura T."/>
            <person name="Itoh T."/>
            <person name="Ohkuma M."/>
            <person name="Takai K."/>
        </authorList>
    </citation>
    <scope>NUCLEOTIDE SEQUENCE [LARGE SCALE GENOMIC DNA]</scope>
    <source>
        <strain evidence="1 2">MK-D1</strain>
    </source>
</reference>
<evidence type="ECO:0000313" key="2">
    <source>
        <dbReference type="Proteomes" id="UP000321408"/>
    </source>
</evidence>
<evidence type="ECO:0000313" key="1">
    <source>
        <dbReference type="EMBL" id="QEE16452.2"/>
    </source>
</evidence>
<accession>A0A5B9DBG1</accession>
<dbReference type="AlphaFoldDB" id="A0A5B9DBG1"/>
<dbReference type="KEGG" id="psyt:DSAG12_02282"/>
<dbReference type="Proteomes" id="UP000321408">
    <property type="component" value="Chromosome"/>
</dbReference>
<name>A0A5B9DBG1_9ARCH</name>
<reference evidence="1 2" key="1">
    <citation type="journal article" date="2020" name="Nature">
        <title>Isolation of an archaeon at the prokaryote-eukaryote interface.</title>
        <authorList>
            <person name="Imachi H."/>
            <person name="Nobu M.K."/>
            <person name="Nakahara N."/>
            <person name="Morono Y."/>
            <person name="Ogawara M."/>
            <person name="Takaki Y."/>
            <person name="Takano Y."/>
            <person name="Uematsu K."/>
            <person name="Ikuta T."/>
            <person name="Ito M."/>
            <person name="Matsui Y."/>
            <person name="Miyazaki M."/>
            <person name="Murata K."/>
            <person name="Saito Y."/>
            <person name="Sakai S."/>
            <person name="Song C."/>
            <person name="Tasumi E."/>
            <person name="Yamanaka Y."/>
            <person name="Yamaguchi T."/>
            <person name="Kamagata Y."/>
            <person name="Tamaki H."/>
            <person name="Takai K."/>
        </authorList>
    </citation>
    <scope>NUCLEOTIDE SEQUENCE [LARGE SCALE GENOMIC DNA]</scope>
    <source>
        <strain evidence="1 2">MK-D1</strain>
    </source>
</reference>
<keyword evidence="2" id="KW-1185">Reference proteome</keyword>
<organism evidence="1 2">
    <name type="scientific">Promethearchaeum syntrophicum</name>
    <dbReference type="NCBI Taxonomy" id="2594042"/>
    <lineage>
        <taxon>Archaea</taxon>
        <taxon>Promethearchaeati</taxon>
        <taxon>Promethearchaeota</taxon>
        <taxon>Promethearchaeia</taxon>
        <taxon>Promethearchaeales</taxon>
        <taxon>Promethearchaeaceae</taxon>
        <taxon>Promethearchaeum</taxon>
    </lineage>
</organism>
<proteinExistence type="predicted"/>